<evidence type="ECO:0000256" key="1">
    <source>
        <dbReference type="ARBA" id="ARBA00004141"/>
    </source>
</evidence>
<keyword evidence="2" id="KW-0813">Transport</keyword>
<keyword evidence="4" id="KW-0630">Potassium</keyword>
<feature type="transmembrane region" description="Helical" evidence="6">
    <location>
        <begin position="39"/>
        <end position="59"/>
    </location>
</feature>
<evidence type="ECO:0000256" key="3">
    <source>
        <dbReference type="ARBA" id="ARBA00022538"/>
    </source>
</evidence>
<reference evidence="9 10" key="1">
    <citation type="submission" date="2021-09" db="EMBL/GenBank/DDBJ databases">
        <title>Genomic insights and catalytic innovation underlie evolution of tropane alkaloids biosynthesis.</title>
        <authorList>
            <person name="Wang Y.-J."/>
            <person name="Tian T."/>
            <person name="Huang J.-P."/>
            <person name="Huang S.-X."/>
        </authorList>
    </citation>
    <scope>NUCLEOTIDE SEQUENCE [LARGE SCALE GENOMIC DNA]</scope>
    <source>
        <strain evidence="9">KIB-2018</strain>
        <tissue evidence="9">Leaf</tissue>
    </source>
</reference>
<comment type="subcellular location">
    <subcellularLocation>
        <location evidence="1">Membrane</location>
        <topology evidence="1">Multi-pass membrane protein</topology>
    </subcellularLocation>
</comment>
<feature type="transmembrane region" description="Helical" evidence="6">
    <location>
        <begin position="101"/>
        <end position="121"/>
    </location>
</feature>
<dbReference type="GO" id="GO:0098662">
    <property type="term" value="P:inorganic cation transmembrane transport"/>
    <property type="evidence" value="ECO:0007669"/>
    <property type="project" value="TreeGrafter"/>
</dbReference>
<keyword evidence="6" id="KW-0812">Transmembrane</keyword>
<dbReference type="GO" id="GO:0016020">
    <property type="term" value="C:membrane"/>
    <property type="evidence" value="ECO:0007669"/>
    <property type="project" value="UniProtKB-SubCell"/>
</dbReference>
<evidence type="ECO:0000259" key="8">
    <source>
        <dbReference type="Pfam" id="PF23259"/>
    </source>
</evidence>
<feature type="domain" description="Cation/H(+) antiporter C-terminal" evidence="8">
    <location>
        <begin position="636"/>
        <end position="778"/>
    </location>
</feature>
<feature type="transmembrane region" description="Helical" evidence="6">
    <location>
        <begin position="71"/>
        <end position="89"/>
    </location>
</feature>
<dbReference type="AlphaFoldDB" id="A0AAV8TBM2"/>
<accession>A0AAV8TBM2</accession>
<dbReference type="GO" id="GO:0006885">
    <property type="term" value="P:regulation of pH"/>
    <property type="evidence" value="ECO:0007669"/>
    <property type="project" value="TreeGrafter"/>
</dbReference>
<dbReference type="Pfam" id="PF23256">
    <property type="entry name" value="CHX17_2nd"/>
    <property type="match status" value="1"/>
</dbReference>
<comment type="caution">
    <text evidence="9">The sequence shown here is derived from an EMBL/GenBank/DDBJ whole genome shotgun (WGS) entry which is preliminary data.</text>
</comment>
<feature type="transmembrane region" description="Helical" evidence="6">
    <location>
        <begin position="387"/>
        <end position="409"/>
    </location>
</feature>
<dbReference type="Gene3D" id="1.20.1530.20">
    <property type="match status" value="1"/>
</dbReference>
<dbReference type="InterPro" id="IPR057290">
    <property type="entry name" value="CHX17_C"/>
</dbReference>
<feature type="transmembrane region" description="Helical" evidence="6">
    <location>
        <begin position="298"/>
        <end position="317"/>
    </location>
</feature>
<keyword evidence="6" id="KW-0472">Membrane</keyword>
<proteinExistence type="predicted"/>
<evidence type="ECO:0000256" key="4">
    <source>
        <dbReference type="ARBA" id="ARBA00022958"/>
    </source>
</evidence>
<dbReference type="InterPro" id="IPR057291">
    <property type="entry name" value="CHX17_2nd"/>
</dbReference>
<dbReference type="GO" id="GO:0006813">
    <property type="term" value="P:potassium ion transport"/>
    <property type="evidence" value="ECO:0007669"/>
    <property type="project" value="UniProtKB-KW"/>
</dbReference>
<feature type="transmembrane region" description="Helical" evidence="6">
    <location>
        <begin position="352"/>
        <end position="375"/>
    </location>
</feature>
<feature type="domain" description="Cation/H(+) antiporter central" evidence="7">
    <location>
        <begin position="495"/>
        <end position="618"/>
    </location>
</feature>
<gene>
    <name evidence="9" type="ORF">K2173_004944</name>
</gene>
<dbReference type="PANTHER" id="PTHR32468">
    <property type="entry name" value="CATION/H + ANTIPORTER"/>
    <property type="match status" value="1"/>
</dbReference>
<dbReference type="Proteomes" id="UP001159364">
    <property type="component" value="Linkage Group LG05"/>
</dbReference>
<dbReference type="Pfam" id="PF23259">
    <property type="entry name" value="CHX17_C"/>
    <property type="match status" value="1"/>
</dbReference>
<dbReference type="InterPro" id="IPR038770">
    <property type="entry name" value="Na+/solute_symporter_sf"/>
</dbReference>
<protein>
    <recommendedName>
        <fullName evidence="11">Cation/H+ exchanger domain-containing protein</fullName>
    </recommendedName>
</protein>
<evidence type="ECO:0008006" key="11">
    <source>
        <dbReference type="Google" id="ProtNLM"/>
    </source>
</evidence>
<name>A0AAV8TBM2_9ROSI</name>
<dbReference type="GO" id="GO:0012505">
    <property type="term" value="C:endomembrane system"/>
    <property type="evidence" value="ECO:0007669"/>
    <property type="project" value="TreeGrafter"/>
</dbReference>
<evidence type="ECO:0000256" key="6">
    <source>
        <dbReference type="SAM" id="Phobius"/>
    </source>
</evidence>
<evidence type="ECO:0000259" key="7">
    <source>
        <dbReference type="Pfam" id="PF23256"/>
    </source>
</evidence>
<dbReference type="PANTHER" id="PTHR32468:SF22">
    <property type="entry name" value="CATION_H(+) ANTIPORTER 3-LIKE"/>
    <property type="match status" value="1"/>
</dbReference>
<dbReference type="EMBL" id="JAIWQS010000005">
    <property type="protein sequence ID" value="KAJ8764053.1"/>
    <property type="molecule type" value="Genomic_DNA"/>
</dbReference>
<keyword evidence="6" id="KW-1133">Transmembrane helix</keyword>
<evidence type="ECO:0000313" key="10">
    <source>
        <dbReference type="Proteomes" id="UP001159364"/>
    </source>
</evidence>
<feature type="transmembrane region" description="Helical" evidence="6">
    <location>
        <begin position="276"/>
        <end position="292"/>
    </location>
</feature>
<feature type="transmembrane region" description="Helical" evidence="6">
    <location>
        <begin position="133"/>
        <end position="155"/>
    </location>
</feature>
<feature type="transmembrane region" description="Helical" evidence="6">
    <location>
        <begin position="421"/>
        <end position="440"/>
    </location>
</feature>
<evidence type="ECO:0000256" key="2">
    <source>
        <dbReference type="ARBA" id="ARBA00022448"/>
    </source>
</evidence>
<keyword evidence="10" id="KW-1185">Reference proteome</keyword>
<sequence>MNNPKSILNVSGECFDYVRVFSDGILGTDKETILQHSLVRFHLLIVLFVCLSRFFHFLLGRFCLPRITSEILTGMILAPTARGYVFHNSKNPLFPPFPEQVFAALSKISFLVFTFLASVRTNPLLVKQMGTKAMIFGFLLFVVPATMESFSIIVFPIDERLTFTVKTHRRFLAVYYISMMTSSQFAGVSTTLMQLKIANSRLGHFALASTLVNDLLRFTYSTMDGFYRAMLSTSITVAIKVVLYSLALVGVIFSVMRATVHWFIRRTPEDKPMKEVYVTVTVAMVLGLASIGDSVGMYFLFGPFLLGLVVPAGSPLATALITKLDTLSSGFLVPLMLVYSSSKFDLQDFIRYFPYAVNFQAALIGYTIKLIITFIGAISCRLPLSEAAALTLLVNVKGVVEVGSLLSFGNLEMYDLGTTSGIFFVFLTSGILPPLINLLYDPAKQYIGHTKKCIEHAPNDAELGILACSHRQEDVMTAIKLLKYCNPTKQSHLSIYGLYLEELISSSTPLLINHQLGQKNSYSDESRTQRIIDIYKYFKSQNKKLNQVHVFTAISPLKQMYEDICGLAFDKAVSLIILPFHKKWSNKGKLVSSSSEMRSLNNIVLDRAPCSVGILIDRLRSHGINSIFGMSKMYRVVVLFIGGPDDRESLAFALRMAGDPCVQLTVLHFVSDNSRLIDEWEEMLDYEALRNIKLEVSRSANIVYKRKEVKDGSDTAAIVQSVANHYQLIIVGRRHESCKDSLSGLSDWTELPELGPIGDFLAATDFNDEVSILVIQRQILKASHSSALN</sequence>
<keyword evidence="5" id="KW-0406">Ion transport</keyword>
<evidence type="ECO:0000256" key="5">
    <source>
        <dbReference type="ARBA" id="ARBA00023065"/>
    </source>
</evidence>
<dbReference type="InterPro" id="IPR050794">
    <property type="entry name" value="CPA2_transporter"/>
</dbReference>
<evidence type="ECO:0000313" key="9">
    <source>
        <dbReference type="EMBL" id="KAJ8764053.1"/>
    </source>
</evidence>
<dbReference type="Gene3D" id="3.40.50.12370">
    <property type="match status" value="1"/>
</dbReference>
<keyword evidence="3" id="KW-0633">Potassium transport</keyword>
<organism evidence="9 10">
    <name type="scientific">Erythroxylum novogranatense</name>
    <dbReference type="NCBI Taxonomy" id="1862640"/>
    <lineage>
        <taxon>Eukaryota</taxon>
        <taxon>Viridiplantae</taxon>
        <taxon>Streptophyta</taxon>
        <taxon>Embryophyta</taxon>
        <taxon>Tracheophyta</taxon>
        <taxon>Spermatophyta</taxon>
        <taxon>Magnoliopsida</taxon>
        <taxon>eudicotyledons</taxon>
        <taxon>Gunneridae</taxon>
        <taxon>Pentapetalae</taxon>
        <taxon>rosids</taxon>
        <taxon>fabids</taxon>
        <taxon>Malpighiales</taxon>
        <taxon>Erythroxylaceae</taxon>
        <taxon>Erythroxylum</taxon>
    </lineage>
</organism>
<feature type="transmembrane region" description="Helical" evidence="6">
    <location>
        <begin position="241"/>
        <end position="264"/>
    </location>
</feature>